<evidence type="ECO:0008006" key="3">
    <source>
        <dbReference type="Google" id="ProtNLM"/>
    </source>
</evidence>
<dbReference type="AlphaFoldDB" id="A0A4Q0I7Y5"/>
<accession>A0A4Q0I7Y5</accession>
<gene>
    <name evidence="1" type="ORF">EFD62_00950</name>
</gene>
<proteinExistence type="predicted"/>
<dbReference type="OrthoDB" id="69057at2"/>
<dbReference type="EMBL" id="RLII01000001">
    <property type="protein sequence ID" value="RXE60536.1"/>
    <property type="molecule type" value="Genomic_DNA"/>
</dbReference>
<evidence type="ECO:0000313" key="2">
    <source>
        <dbReference type="Proteomes" id="UP000289166"/>
    </source>
</evidence>
<reference evidence="2" key="1">
    <citation type="submission" date="2018-11" db="EMBL/GenBank/DDBJ databases">
        <title>Genome sequencing of a novel mesophilic and cellulolytic organism within the genus Hungateiclostridium.</title>
        <authorList>
            <person name="Rettenmaier R."/>
            <person name="Liebl W."/>
            <person name="Zverlov V."/>
        </authorList>
    </citation>
    <scope>NUCLEOTIDE SEQUENCE [LARGE SCALE GENOMIC DNA]</scope>
    <source>
        <strain evidence="2">N2K1</strain>
    </source>
</reference>
<protein>
    <recommendedName>
        <fullName evidence="3">DUF1819 domain-containing protein</fullName>
    </recommendedName>
</protein>
<evidence type="ECO:0000313" key="1">
    <source>
        <dbReference type="EMBL" id="RXE60536.1"/>
    </source>
</evidence>
<organism evidence="1 2">
    <name type="scientific">Acetivibrio mesophilus</name>
    <dbReference type="NCBI Taxonomy" id="2487273"/>
    <lineage>
        <taxon>Bacteria</taxon>
        <taxon>Bacillati</taxon>
        <taxon>Bacillota</taxon>
        <taxon>Clostridia</taxon>
        <taxon>Eubacteriales</taxon>
        <taxon>Oscillospiraceae</taxon>
        <taxon>Acetivibrio</taxon>
    </lineage>
</organism>
<dbReference type="Proteomes" id="UP000289166">
    <property type="component" value="Unassembled WGS sequence"/>
</dbReference>
<sequence>MDGDNVEKSILERFGFKYNKRSVHTGRTIMLEELSNLLEAVPDAIVYDDYIKAIIDQNCLLKRSSSSRTITANFLTELYSLDPTISIFRNLLFFWNRDEEGRPLLAMLCAFCRDRVLNYSFKAIKSLEHNAEVKKKSIEELIDEMEPNRFSESTLQSMARNILSSWTKSGHLKGRRDKVRVQAKATPATVAYAIYLGYLEGQRGPALFETTYMEINDCSKEMAIELAENASARGWIFFKRIGNVMEISLPNLITKEEADLIYEQN</sequence>
<name>A0A4Q0I7Y5_9FIRM</name>
<keyword evidence="2" id="KW-1185">Reference proteome</keyword>
<comment type="caution">
    <text evidence="1">The sequence shown here is derived from an EMBL/GenBank/DDBJ whole genome shotgun (WGS) entry which is preliminary data.</text>
</comment>